<dbReference type="EMBL" id="JAPEUR010000066">
    <property type="protein sequence ID" value="KAJ4323799.1"/>
    <property type="molecule type" value="Genomic_DNA"/>
</dbReference>
<feature type="compositionally biased region" description="Polar residues" evidence="1">
    <location>
        <begin position="473"/>
        <end position="486"/>
    </location>
</feature>
<feature type="region of interest" description="Disordered" evidence="1">
    <location>
        <begin position="247"/>
        <end position="302"/>
    </location>
</feature>
<feature type="region of interest" description="Disordered" evidence="1">
    <location>
        <begin position="1"/>
        <end position="226"/>
    </location>
</feature>
<organism evidence="2 3">
    <name type="scientific">Fusarium piperis</name>
    <dbReference type="NCBI Taxonomy" id="1435070"/>
    <lineage>
        <taxon>Eukaryota</taxon>
        <taxon>Fungi</taxon>
        <taxon>Dikarya</taxon>
        <taxon>Ascomycota</taxon>
        <taxon>Pezizomycotina</taxon>
        <taxon>Sordariomycetes</taxon>
        <taxon>Hypocreomycetidae</taxon>
        <taxon>Hypocreales</taxon>
        <taxon>Nectriaceae</taxon>
        <taxon>Fusarium</taxon>
        <taxon>Fusarium solani species complex</taxon>
    </lineage>
</organism>
<feature type="region of interest" description="Disordered" evidence="1">
    <location>
        <begin position="314"/>
        <end position="525"/>
    </location>
</feature>
<name>A0A9W9BQH5_9HYPO</name>
<feature type="compositionally biased region" description="Basic and acidic residues" evidence="1">
    <location>
        <begin position="496"/>
        <end position="506"/>
    </location>
</feature>
<feature type="compositionally biased region" description="Polar residues" evidence="1">
    <location>
        <begin position="165"/>
        <end position="174"/>
    </location>
</feature>
<feature type="compositionally biased region" description="Polar residues" evidence="1">
    <location>
        <begin position="33"/>
        <end position="67"/>
    </location>
</feature>
<feature type="compositionally biased region" description="Basic and acidic residues" evidence="1">
    <location>
        <begin position="419"/>
        <end position="444"/>
    </location>
</feature>
<evidence type="ECO:0000313" key="2">
    <source>
        <dbReference type="EMBL" id="KAJ4323799.1"/>
    </source>
</evidence>
<feature type="compositionally biased region" description="Polar residues" evidence="1">
    <location>
        <begin position="314"/>
        <end position="359"/>
    </location>
</feature>
<evidence type="ECO:0000313" key="3">
    <source>
        <dbReference type="Proteomes" id="UP001140502"/>
    </source>
</evidence>
<dbReference type="AlphaFoldDB" id="A0A9W9BQH5"/>
<keyword evidence="3" id="KW-1185">Reference proteome</keyword>
<protein>
    <submittedName>
        <fullName evidence="2">Uncharacterized protein</fullName>
    </submittedName>
</protein>
<feature type="region of interest" description="Disordered" evidence="1">
    <location>
        <begin position="541"/>
        <end position="634"/>
    </location>
</feature>
<feature type="compositionally biased region" description="Low complexity" evidence="1">
    <location>
        <begin position="594"/>
        <end position="612"/>
    </location>
</feature>
<sequence>MFSPSPPKGPSGHQSTTRDPQPVTPSRLGAHISQLNPSEQTLSTATQHTPSRANQLAQASSPNTPFGISSDSGSSESEFCEIQHVQPSPNRKRKLPAADERVQPSKKAKTQQTPPESSASANKNPTPQATSGPSRAPDQASSSAAAPNRSSSVSSKTKPAVQSKFLPQSDNSSDCFIEKVLPLPKRRQQTQPQPSKRRRIDRAGNASVLVGDANIQSGQNGHEDSECEIVHTKPSPNRLSLTMLTSTDSDADDERPVNAGPQVPRKIAAPRKSRALPLKPADNCPTMKEPTATPSPVSSQVDQSIVVDLSQLVTSDSDSSAVETLHSTAQVTQPLPAQGEPTAQSNQPGQSATDHSTATELAPSPEDGSQSQHQSDPESDDITATLMDFLDSQLEEMKKDKKKTSPSSDDNEPFSTIPEHPHHELVRPKVEPQEDSCPIKKEIESGTESYDDDNDDNDDGDSPTLIKMEDTAGSDSSELLMSSPPISYQLPPTEEDSPKPVKREPDTEPEDESSTEDFNGEKLSASVSSFNERLAASYKLQPVYSGEKLSKANEPGTPGSFRPHHRDSLIGLKSILKKPKTSPARASGNDTKYSSSPNVSPPLRSRRVSSSPTERVQGSKKQAKAFRPSTRMVS</sequence>
<feature type="compositionally biased region" description="Low complexity" evidence="1">
    <location>
        <begin position="140"/>
        <end position="155"/>
    </location>
</feature>
<accession>A0A9W9BQH5</accession>
<evidence type="ECO:0000256" key="1">
    <source>
        <dbReference type="SAM" id="MobiDB-lite"/>
    </source>
</evidence>
<dbReference type="OrthoDB" id="10248520at2759"/>
<gene>
    <name evidence="2" type="ORF">N0V84_004145</name>
</gene>
<feature type="compositionally biased region" description="Acidic residues" evidence="1">
    <location>
        <begin position="449"/>
        <end position="461"/>
    </location>
</feature>
<dbReference type="Proteomes" id="UP001140502">
    <property type="component" value="Unassembled WGS sequence"/>
</dbReference>
<comment type="caution">
    <text evidence="2">The sequence shown here is derived from an EMBL/GenBank/DDBJ whole genome shotgun (WGS) entry which is preliminary data.</text>
</comment>
<feature type="compositionally biased region" description="Polar residues" evidence="1">
    <location>
        <begin position="110"/>
        <end position="133"/>
    </location>
</feature>
<proteinExistence type="predicted"/>
<reference evidence="2" key="1">
    <citation type="submission" date="2022-10" db="EMBL/GenBank/DDBJ databases">
        <title>Tapping the CABI collections for fungal endophytes: first genome assemblies for Collariella, Neodidymelliopsis, Ascochyta clinopodiicola, Didymella pomorum, Didymosphaeria variabile, Neocosmospora piperis and Neocucurbitaria cava.</title>
        <authorList>
            <person name="Hill R."/>
        </authorList>
    </citation>
    <scope>NUCLEOTIDE SEQUENCE</scope>
    <source>
        <strain evidence="2">IMI 366586</strain>
    </source>
</reference>